<dbReference type="eggNOG" id="ENOG502TIPB">
    <property type="taxonomic scope" value="Eukaryota"/>
</dbReference>
<gene>
    <name evidence="3" type="ORF">CELE_ZK813.3</name>
    <name evidence="3 5" type="ORF">ZK813.3</name>
</gene>
<dbReference type="GeneID" id="180634"/>
<evidence type="ECO:0000313" key="4">
    <source>
        <dbReference type="Proteomes" id="UP000001940"/>
    </source>
</evidence>
<dbReference type="OMA" id="YESHSHE"/>
<evidence type="ECO:0000313" key="3">
    <source>
        <dbReference type="EMBL" id="CCD63040.1"/>
    </source>
</evidence>
<keyword evidence="2" id="KW-0732">Signal</keyword>
<organism evidence="3 4">
    <name type="scientific">Caenorhabditis elegans</name>
    <dbReference type="NCBI Taxonomy" id="6239"/>
    <lineage>
        <taxon>Eukaryota</taxon>
        <taxon>Metazoa</taxon>
        <taxon>Ecdysozoa</taxon>
        <taxon>Nematoda</taxon>
        <taxon>Chromadorea</taxon>
        <taxon>Rhabditida</taxon>
        <taxon>Rhabditina</taxon>
        <taxon>Rhabditomorpha</taxon>
        <taxon>Rhabditoidea</taxon>
        <taxon>Rhabditidae</taxon>
        <taxon>Peloderinae</taxon>
        <taxon>Caenorhabditis</taxon>
    </lineage>
</organism>
<dbReference type="InParanoid" id="Q23604"/>
<dbReference type="PeptideAtlas" id="Q23604"/>
<feature type="signal peptide" evidence="2">
    <location>
        <begin position="1"/>
        <end position="15"/>
    </location>
</feature>
<feature type="compositionally biased region" description="Low complexity" evidence="1">
    <location>
        <begin position="82"/>
        <end position="93"/>
    </location>
</feature>
<dbReference type="FunCoup" id="Q23604">
    <property type="interactions" value="226"/>
</dbReference>
<feature type="region of interest" description="Disordered" evidence="1">
    <location>
        <begin position="35"/>
        <end position="157"/>
    </location>
</feature>
<dbReference type="UCSC" id="ZK813.3">
    <property type="organism name" value="c. elegans"/>
</dbReference>
<dbReference type="EMBL" id="BX284606">
    <property type="protein sequence ID" value="CCD63040.1"/>
    <property type="molecule type" value="Genomic_DNA"/>
</dbReference>
<dbReference type="DIP" id="DIP-26311N"/>
<protein>
    <submittedName>
        <fullName evidence="3">FIP (Fungus-Induced Protein) Related</fullName>
    </submittedName>
</protein>
<reference evidence="3 4" key="1">
    <citation type="journal article" date="1998" name="Science">
        <title>Genome sequence of the nematode C. elegans: a platform for investigating biology.</title>
        <authorList>
            <consortium name="The C. elegans sequencing consortium"/>
            <person name="Sulson J.E."/>
            <person name="Waterston R."/>
        </authorList>
    </citation>
    <scope>NUCLEOTIDE SEQUENCE [LARGE SCALE GENOMIC DNA]</scope>
    <source>
        <strain evidence="3 4">Bristol N2</strain>
    </source>
</reference>
<feature type="chain" id="PRO_5013334242" evidence="2">
    <location>
        <begin position="16"/>
        <end position="157"/>
    </location>
</feature>
<dbReference type="PIR" id="T28010">
    <property type="entry name" value="T28010"/>
</dbReference>
<evidence type="ECO:0000256" key="1">
    <source>
        <dbReference type="SAM" id="MobiDB-lite"/>
    </source>
</evidence>
<sequence>MKLLIVLFALAVVAATYDGNAAQDSNNAYGVNTAAQSSNNAPQTYGSRLPHPGYNRVYDEFDVPRKHRRRRHRGRRHHRNSRSNSRSSSSSSDSDSDSDSRSRSRSSSSESDEFDRGYIVLRTPYRAPAQNSYGGAAQDPPAQSGYGDPAQDTQSGY</sequence>
<accession>Q23604</accession>
<evidence type="ECO:0000313" key="5">
    <source>
        <dbReference type="WormBase" id="ZK813.3"/>
    </source>
</evidence>
<keyword evidence="4" id="KW-1185">Reference proteome</keyword>
<dbReference type="Bgee" id="WBGene00022822">
    <property type="expression patterns" value="Expressed in adult organism and 5 other cell types or tissues"/>
</dbReference>
<dbReference type="PaxDb" id="6239-ZK813.3"/>
<dbReference type="AGR" id="WB:WBGene00022822"/>
<dbReference type="KEGG" id="cel:CELE_ZK813.3"/>
<dbReference type="RefSeq" id="NP_508593.3">
    <property type="nucleotide sequence ID" value="NM_076192.6"/>
</dbReference>
<dbReference type="AlphaFoldDB" id="Q23604"/>
<feature type="compositionally biased region" description="Basic residues" evidence="1">
    <location>
        <begin position="65"/>
        <end position="81"/>
    </location>
</feature>
<feature type="compositionally biased region" description="Polar residues" evidence="1">
    <location>
        <begin position="35"/>
        <end position="46"/>
    </location>
</feature>
<dbReference type="OrthoDB" id="5865972at2759"/>
<evidence type="ECO:0007829" key="6">
    <source>
        <dbReference type="PeptideAtlas" id="Q23604"/>
    </source>
</evidence>
<proteinExistence type="evidence at protein level"/>
<dbReference type="HOGENOM" id="CLU_1857125_0_0_1"/>
<dbReference type="CTD" id="180634"/>
<keyword evidence="6" id="KW-1267">Proteomics identification</keyword>
<evidence type="ECO:0000256" key="2">
    <source>
        <dbReference type="SAM" id="SignalP"/>
    </source>
</evidence>
<name>Q23604_CAEEL</name>
<dbReference type="Proteomes" id="UP000001940">
    <property type="component" value="Chromosome X"/>
</dbReference>
<dbReference type="WormBase" id="ZK813.3">
    <property type="protein sequence ID" value="CE41093"/>
    <property type="gene ID" value="WBGene00022822"/>
</dbReference>
<dbReference type="STRING" id="6239.ZK813.3.1"/>